<evidence type="ECO:0000313" key="1">
    <source>
        <dbReference type="EMBL" id="KAB8079204.1"/>
    </source>
</evidence>
<evidence type="ECO:0000313" key="2">
    <source>
        <dbReference type="Proteomes" id="UP000326565"/>
    </source>
</evidence>
<sequence>MSGEMDFSLGTPTPESIGLLRMVGGAPSSLKEACEEWLIPRLRLFISGYALSQTGGHGDFRAKHDHHLCTSGFVSGITTNVLKDMQLSEEAVL</sequence>
<dbReference type="AlphaFoldDB" id="A0A5N5XI12"/>
<organism evidence="1 2">
    <name type="scientific">Aspergillus leporis</name>
    <dbReference type="NCBI Taxonomy" id="41062"/>
    <lineage>
        <taxon>Eukaryota</taxon>
        <taxon>Fungi</taxon>
        <taxon>Dikarya</taxon>
        <taxon>Ascomycota</taxon>
        <taxon>Pezizomycotina</taxon>
        <taxon>Eurotiomycetes</taxon>
        <taxon>Eurotiomycetidae</taxon>
        <taxon>Eurotiales</taxon>
        <taxon>Aspergillaceae</taxon>
        <taxon>Aspergillus</taxon>
        <taxon>Aspergillus subgen. Circumdati</taxon>
    </lineage>
</organism>
<gene>
    <name evidence="1" type="ORF">BDV29DRAFT_152065</name>
</gene>
<dbReference type="SUPFAM" id="SSF51556">
    <property type="entry name" value="Metallo-dependent hydrolases"/>
    <property type="match status" value="1"/>
</dbReference>
<protein>
    <submittedName>
        <fullName evidence="1">Uncharacterized protein</fullName>
    </submittedName>
</protein>
<accession>A0A5N5XI12</accession>
<reference evidence="1 2" key="1">
    <citation type="submission" date="2019-04" db="EMBL/GenBank/DDBJ databases">
        <title>Friends and foes A comparative genomics study of 23 Aspergillus species from section Flavi.</title>
        <authorList>
            <consortium name="DOE Joint Genome Institute"/>
            <person name="Kjaerbolling I."/>
            <person name="Vesth T."/>
            <person name="Frisvad J.C."/>
            <person name="Nybo J.L."/>
            <person name="Theobald S."/>
            <person name="Kildgaard S."/>
            <person name="Isbrandt T."/>
            <person name="Kuo A."/>
            <person name="Sato A."/>
            <person name="Lyhne E.K."/>
            <person name="Kogle M.E."/>
            <person name="Wiebenga A."/>
            <person name="Kun R.S."/>
            <person name="Lubbers R.J."/>
            <person name="Makela M.R."/>
            <person name="Barry K."/>
            <person name="Chovatia M."/>
            <person name="Clum A."/>
            <person name="Daum C."/>
            <person name="Haridas S."/>
            <person name="He G."/>
            <person name="LaButti K."/>
            <person name="Lipzen A."/>
            <person name="Mondo S."/>
            <person name="Riley R."/>
            <person name="Salamov A."/>
            <person name="Simmons B.A."/>
            <person name="Magnuson J.K."/>
            <person name="Henrissat B."/>
            <person name="Mortensen U.H."/>
            <person name="Larsen T.O."/>
            <person name="Devries R.P."/>
            <person name="Grigoriev I.V."/>
            <person name="Machida M."/>
            <person name="Baker S.E."/>
            <person name="Andersen M.R."/>
        </authorList>
    </citation>
    <scope>NUCLEOTIDE SEQUENCE [LARGE SCALE GENOMIC DNA]</scope>
    <source>
        <strain evidence="1 2">CBS 151.66</strain>
    </source>
</reference>
<keyword evidence="2" id="KW-1185">Reference proteome</keyword>
<dbReference type="Gene3D" id="3.20.20.140">
    <property type="entry name" value="Metal-dependent hydrolases"/>
    <property type="match status" value="1"/>
</dbReference>
<dbReference type="OrthoDB" id="5595695at2759"/>
<dbReference type="Proteomes" id="UP000326565">
    <property type="component" value="Unassembled WGS sequence"/>
</dbReference>
<dbReference type="EMBL" id="ML732152">
    <property type="protein sequence ID" value="KAB8079204.1"/>
    <property type="molecule type" value="Genomic_DNA"/>
</dbReference>
<dbReference type="InterPro" id="IPR032466">
    <property type="entry name" value="Metal_Hydrolase"/>
</dbReference>
<name>A0A5N5XI12_9EURO</name>
<proteinExistence type="predicted"/>